<reference evidence="1" key="1">
    <citation type="submission" date="2024-07" db="EMBL/GenBank/DDBJ databases">
        <authorList>
            <person name="Li X.-J."/>
            <person name="Wang X."/>
        </authorList>
    </citation>
    <scope>NUCLEOTIDE SEQUENCE</scope>
    <source>
        <strain evidence="1">HSP-334</strain>
    </source>
</reference>
<sequence length="336" mass="39667">MMQKNYRAKRTHYRNYVNKKFTINKKMEKELKKISRFVPMEVIERMMIVKFLKNIFEIKRSKVFYRNFINKKLIGNLGQKYRKIFREISFNYEGMTVEQLKGRHIETEINQSKFAIGTEFDGNSNHEDIYFDKSPLPYSYFVDEIVLMPKNPTTLFAYWEIREETFTRLSNDNGVIDNVIIKLFKNGQEYRKIVRHERIGSHYITDVDVNEHYEVSIGYEDVYGNFSEVAHSVEAISPNDKMSDNLDLLWGTVKEDENTNQLIKYINVPVMTPENKEFLELSGEFEGETGDEFVYEIIRRLRKVGSSEILVEEEALKGRTLKSKPDRLDMSGARSS</sequence>
<dbReference type="AlphaFoldDB" id="A0AB39VF13"/>
<dbReference type="InterPro" id="IPR032585">
    <property type="entry name" value="DUF4912"/>
</dbReference>
<proteinExistence type="predicted"/>
<gene>
    <name evidence="1" type="ORF">AB8B22_07515</name>
</gene>
<dbReference type="RefSeq" id="WP_369710648.1">
    <property type="nucleotide sequence ID" value="NZ_CP165644.1"/>
</dbReference>
<evidence type="ECO:0000313" key="1">
    <source>
        <dbReference type="EMBL" id="XDU66265.1"/>
    </source>
</evidence>
<dbReference type="EMBL" id="CP165644">
    <property type="protein sequence ID" value="XDU66265.1"/>
    <property type="molecule type" value="Genomic_DNA"/>
</dbReference>
<organism evidence="1">
    <name type="scientific">Leptotrichia rugosa</name>
    <dbReference type="NCBI Taxonomy" id="3239302"/>
    <lineage>
        <taxon>Bacteria</taxon>
        <taxon>Fusobacteriati</taxon>
        <taxon>Fusobacteriota</taxon>
        <taxon>Fusobacteriia</taxon>
        <taxon>Fusobacteriales</taxon>
        <taxon>Leptotrichiaceae</taxon>
        <taxon>Leptotrichia</taxon>
    </lineage>
</organism>
<accession>A0AB39VF13</accession>
<name>A0AB39VF13_9FUSO</name>
<dbReference type="KEGG" id="lrug:AB8B22_07515"/>
<dbReference type="Pfam" id="PF16258">
    <property type="entry name" value="DUF4912"/>
    <property type="match status" value="1"/>
</dbReference>
<protein>
    <submittedName>
        <fullName evidence="1">DUF4912 domain-containing protein</fullName>
    </submittedName>
</protein>